<organism evidence="1 2">
    <name type="scientific">Blautia difficilis</name>
    <dbReference type="NCBI Taxonomy" id="2763027"/>
    <lineage>
        <taxon>Bacteria</taxon>
        <taxon>Bacillati</taxon>
        <taxon>Bacillota</taxon>
        <taxon>Clostridia</taxon>
        <taxon>Lachnospirales</taxon>
        <taxon>Lachnospiraceae</taxon>
        <taxon>Blautia</taxon>
    </lineage>
</organism>
<evidence type="ECO:0000313" key="1">
    <source>
        <dbReference type="EMBL" id="MBC5778801.1"/>
    </source>
</evidence>
<dbReference type="EMBL" id="JACOQG010000003">
    <property type="protein sequence ID" value="MBC5778801.1"/>
    <property type="molecule type" value="Genomic_DNA"/>
</dbReference>
<dbReference type="Proteomes" id="UP000649826">
    <property type="component" value="Unassembled WGS sequence"/>
</dbReference>
<proteinExistence type="predicted"/>
<dbReference type="RefSeq" id="WP_044997246.1">
    <property type="nucleotide sequence ID" value="NZ_JACOQG010000003.1"/>
</dbReference>
<reference evidence="1 2" key="1">
    <citation type="submission" date="2020-08" db="EMBL/GenBank/DDBJ databases">
        <title>Genome public.</title>
        <authorList>
            <person name="Liu C."/>
            <person name="Sun Q."/>
        </authorList>
    </citation>
    <scope>NUCLEOTIDE SEQUENCE [LARGE SCALE GENOMIC DNA]</scope>
    <source>
        <strain evidence="1 2">M29</strain>
    </source>
</reference>
<gene>
    <name evidence="1" type="ORF">H8Z82_03825</name>
</gene>
<name>A0ABR7IFN2_9FIRM</name>
<evidence type="ECO:0000313" key="2">
    <source>
        <dbReference type="Proteomes" id="UP000649826"/>
    </source>
</evidence>
<keyword evidence="2" id="KW-1185">Reference proteome</keyword>
<sequence length="76" mass="8599">MDIGNMMKAAGAWNTFKRNHPKFPAFCRAVSQRGIREDSVLEIAFVTPEGERLETNLKVKASDLELLGQFMDLTQK</sequence>
<comment type="caution">
    <text evidence="1">The sequence shown here is derived from an EMBL/GenBank/DDBJ whole genome shotgun (WGS) entry which is preliminary data.</text>
</comment>
<protein>
    <submittedName>
        <fullName evidence="1">Uncharacterized protein</fullName>
    </submittedName>
</protein>
<accession>A0ABR7IFN2</accession>